<feature type="compositionally biased region" description="Polar residues" evidence="1">
    <location>
        <begin position="80"/>
        <end position="104"/>
    </location>
</feature>
<evidence type="ECO:0000313" key="3">
    <source>
        <dbReference type="Proteomes" id="UP000257109"/>
    </source>
</evidence>
<organism evidence="2 3">
    <name type="scientific">Mucuna pruriens</name>
    <name type="common">Velvet bean</name>
    <name type="synonym">Dolichos pruriens</name>
    <dbReference type="NCBI Taxonomy" id="157652"/>
    <lineage>
        <taxon>Eukaryota</taxon>
        <taxon>Viridiplantae</taxon>
        <taxon>Streptophyta</taxon>
        <taxon>Embryophyta</taxon>
        <taxon>Tracheophyta</taxon>
        <taxon>Spermatophyta</taxon>
        <taxon>Magnoliopsida</taxon>
        <taxon>eudicotyledons</taxon>
        <taxon>Gunneridae</taxon>
        <taxon>Pentapetalae</taxon>
        <taxon>rosids</taxon>
        <taxon>fabids</taxon>
        <taxon>Fabales</taxon>
        <taxon>Fabaceae</taxon>
        <taxon>Papilionoideae</taxon>
        <taxon>50 kb inversion clade</taxon>
        <taxon>NPAAA clade</taxon>
        <taxon>indigoferoid/millettioid clade</taxon>
        <taxon>Phaseoleae</taxon>
        <taxon>Mucuna</taxon>
    </lineage>
</organism>
<dbReference type="PANTHER" id="PTHR36405:SF1">
    <property type="entry name" value="OS07G0520600 PROTEIN"/>
    <property type="match status" value="1"/>
</dbReference>
<feature type="non-terminal residue" evidence="2">
    <location>
        <position position="1"/>
    </location>
</feature>
<dbReference type="Proteomes" id="UP000257109">
    <property type="component" value="Unassembled WGS sequence"/>
</dbReference>
<keyword evidence="3" id="KW-1185">Reference proteome</keyword>
<feature type="region of interest" description="Disordered" evidence="1">
    <location>
        <begin position="34"/>
        <end position="119"/>
    </location>
</feature>
<feature type="region of interest" description="Disordered" evidence="1">
    <location>
        <begin position="1"/>
        <end position="20"/>
    </location>
</feature>
<gene>
    <name evidence="2" type="ORF">CR513_44899</name>
</gene>
<dbReference type="AlphaFoldDB" id="A0A371FAS4"/>
<name>A0A371FAS4_MUCPR</name>
<sequence length="270" mass="29426">MAESLEAIKGGGGSIKLGTTGTISSLMTRELDHISSKKKVSSTRSKPQTPPVSVPCGSTTQKILQPRKSSVEASSSGSSKNTNRRGPSNGMSQKTKTNGRNTQRIPMLGSDKCSVDRTPVRGKNDKKILNIVEIVDIKCGNAEKAWATPLASRLKKLDRIVVLELVLMEEPTSVIWDLFLCEFESILLKYSISCITRDATVPLVPISTGGNSAISFVSRVVDLCMLCLVGVEEKAKSFDLRRKPPMMMDPRHGLCYGATHGYSWPKIPFQ</sequence>
<proteinExistence type="predicted"/>
<evidence type="ECO:0000256" key="1">
    <source>
        <dbReference type="SAM" id="MobiDB-lite"/>
    </source>
</evidence>
<dbReference type="PANTHER" id="PTHR36405">
    <property type="entry name" value="BNAA10G09140D PROTEIN"/>
    <property type="match status" value="1"/>
</dbReference>
<dbReference type="STRING" id="157652.A0A371FAS4"/>
<dbReference type="OrthoDB" id="670923at2759"/>
<reference evidence="2" key="1">
    <citation type="submission" date="2018-05" db="EMBL/GenBank/DDBJ databases">
        <title>Draft genome of Mucuna pruriens seed.</title>
        <authorList>
            <person name="Nnadi N.E."/>
            <person name="Vos R."/>
            <person name="Hasami M.H."/>
            <person name="Devisetty U.K."/>
            <person name="Aguiy J.C."/>
        </authorList>
    </citation>
    <scope>NUCLEOTIDE SEQUENCE [LARGE SCALE GENOMIC DNA]</scope>
    <source>
        <strain evidence="2">JCA_2017</strain>
    </source>
</reference>
<comment type="caution">
    <text evidence="2">The sequence shown here is derived from an EMBL/GenBank/DDBJ whole genome shotgun (WGS) entry which is preliminary data.</text>
</comment>
<evidence type="ECO:0000313" key="2">
    <source>
        <dbReference type="EMBL" id="RDX75233.1"/>
    </source>
</evidence>
<accession>A0A371FAS4</accession>
<protein>
    <submittedName>
        <fullName evidence="2">Uncharacterized protein</fullName>
    </submittedName>
</protein>
<dbReference type="EMBL" id="QJKJ01009890">
    <property type="protein sequence ID" value="RDX75233.1"/>
    <property type="molecule type" value="Genomic_DNA"/>
</dbReference>